<evidence type="ECO:0000313" key="12">
    <source>
        <dbReference type="Proteomes" id="UP000226079"/>
    </source>
</evidence>
<feature type="compositionally biased region" description="Pro residues" evidence="7">
    <location>
        <begin position="64"/>
        <end position="74"/>
    </location>
</feature>
<reference evidence="11 12" key="1">
    <citation type="submission" date="2017-10" db="EMBL/GenBank/DDBJ databases">
        <title>Sequencing the genomes of 1000 actinobacteria strains.</title>
        <authorList>
            <person name="Klenk H.-P."/>
        </authorList>
    </citation>
    <scope>NUCLEOTIDE SEQUENCE [LARGE SCALE GENOMIC DNA]</scope>
    <source>
        <strain evidence="11 12">DSM 15597</strain>
    </source>
</reference>
<protein>
    <submittedName>
        <fullName evidence="11">Phospholipase D-like protein</fullName>
    </submittedName>
</protein>
<feature type="coiled-coil region" evidence="6">
    <location>
        <begin position="90"/>
        <end position="117"/>
    </location>
</feature>
<evidence type="ECO:0000313" key="11">
    <source>
        <dbReference type="EMBL" id="PFG16016.1"/>
    </source>
</evidence>
<gene>
    <name evidence="11" type="ORF">ATK74_0541</name>
</gene>
<feature type="compositionally biased region" description="Basic and acidic residues" evidence="7">
    <location>
        <begin position="75"/>
        <end position="85"/>
    </location>
</feature>
<evidence type="ECO:0000256" key="5">
    <source>
        <dbReference type="ARBA" id="ARBA00023136"/>
    </source>
</evidence>
<feature type="domain" description="Cardiolipin synthase N-terminal" evidence="10">
    <location>
        <begin position="13"/>
        <end position="57"/>
    </location>
</feature>
<keyword evidence="3 8" id="KW-0812">Transmembrane</keyword>
<evidence type="ECO:0000256" key="7">
    <source>
        <dbReference type="SAM" id="MobiDB-lite"/>
    </source>
</evidence>
<feature type="transmembrane region" description="Helical" evidence="8">
    <location>
        <begin position="37"/>
        <end position="55"/>
    </location>
</feature>
<dbReference type="GO" id="GO:0005886">
    <property type="term" value="C:plasma membrane"/>
    <property type="evidence" value="ECO:0007669"/>
    <property type="project" value="UniProtKB-SubCell"/>
</dbReference>
<evidence type="ECO:0000256" key="9">
    <source>
        <dbReference type="SAM" id="SignalP"/>
    </source>
</evidence>
<keyword evidence="12" id="KW-1185">Reference proteome</keyword>
<dbReference type="Pfam" id="PF13396">
    <property type="entry name" value="PLDc_N"/>
    <property type="match status" value="1"/>
</dbReference>
<evidence type="ECO:0000256" key="6">
    <source>
        <dbReference type="SAM" id="Coils"/>
    </source>
</evidence>
<evidence type="ECO:0000256" key="8">
    <source>
        <dbReference type="SAM" id="Phobius"/>
    </source>
</evidence>
<evidence type="ECO:0000256" key="3">
    <source>
        <dbReference type="ARBA" id="ARBA00022692"/>
    </source>
</evidence>
<dbReference type="EMBL" id="PDJC01000001">
    <property type="protein sequence ID" value="PFG16016.1"/>
    <property type="molecule type" value="Genomic_DNA"/>
</dbReference>
<name>A0A2A9CPD9_9ACTN</name>
<evidence type="ECO:0000256" key="2">
    <source>
        <dbReference type="ARBA" id="ARBA00022475"/>
    </source>
</evidence>
<organism evidence="11 12">
    <name type="scientific">Propionicimonas paludicola</name>
    <dbReference type="NCBI Taxonomy" id="185243"/>
    <lineage>
        <taxon>Bacteria</taxon>
        <taxon>Bacillati</taxon>
        <taxon>Actinomycetota</taxon>
        <taxon>Actinomycetes</taxon>
        <taxon>Propionibacteriales</taxon>
        <taxon>Nocardioidaceae</taxon>
        <taxon>Propionicimonas</taxon>
    </lineage>
</organism>
<keyword evidence="6" id="KW-0175">Coiled coil</keyword>
<dbReference type="InterPro" id="IPR027379">
    <property type="entry name" value="CLS_N"/>
</dbReference>
<accession>A0A2A9CPD9</accession>
<dbReference type="AlphaFoldDB" id="A0A2A9CPD9"/>
<keyword evidence="2" id="KW-1003">Cell membrane</keyword>
<keyword evidence="4 8" id="KW-1133">Transmembrane helix</keyword>
<keyword evidence="5 8" id="KW-0472">Membrane</keyword>
<comment type="subcellular location">
    <subcellularLocation>
        <location evidence="1">Cell membrane</location>
        <topology evidence="1">Multi-pass membrane protein</topology>
    </subcellularLocation>
</comment>
<feature type="region of interest" description="Disordered" evidence="7">
    <location>
        <begin position="63"/>
        <end position="85"/>
    </location>
</feature>
<evidence type="ECO:0000256" key="1">
    <source>
        <dbReference type="ARBA" id="ARBA00004651"/>
    </source>
</evidence>
<sequence>MLRVLPVIAALLLLVFSLVDCAQSPDARVRNLPKWVWLLLILLVPLAGPIAWLFGGRPIVGTPPKAPTAAPRPPRAPDDDPDFLAKLKPQADHERLLNQWEADLRRREAELRETEDQPPDQTPEA</sequence>
<dbReference type="RefSeq" id="WP_098459593.1">
    <property type="nucleotide sequence ID" value="NZ_PDJC01000001.1"/>
</dbReference>
<evidence type="ECO:0000256" key="4">
    <source>
        <dbReference type="ARBA" id="ARBA00022989"/>
    </source>
</evidence>
<evidence type="ECO:0000259" key="10">
    <source>
        <dbReference type="Pfam" id="PF13396"/>
    </source>
</evidence>
<comment type="caution">
    <text evidence="11">The sequence shown here is derived from an EMBL/GenBank/DDBJ whole genome shotgun (WGS) entry which is preliminary data.</text>
</comment>
<feature type="signal peptide" evidence="9">
    <location>
        <begin position="1"/>
        <end position="22"/>
    </location>
</feature>
<keyword evidence="9" id="KW-0732">Signal</keyword>
<proteinExistence type="predicted"/>
<feature type="chain" id="PRO_5012676392" evidence="9">
    <location>
        <begin position="23"/>
        <end position="125"/>
    </location>
</feature>
<dbReference type="Proteomes" id="UP000226079">
    <property type="component" value="Unassembled WGS sequence"/>
</dbReference>